<organism evidence="1">
    <name type="scientific">Trichophyton rubrum CBS 288.86</name>
    <dbReference type="NCBI Taxonomy" id="1215330"/>
    <lineage>
        <taxon>Eukaryota</taxon>
        <taxon>Fungi</taxon>
        <taxon>Dikarya</taxon>
        <taxon>Ascomycota</taxon>
        <taxon>Pezizomycotina</taxon>
        <taxon>Eurotiomycetes</taxon>
        <taxon>Eurotiomycetidae</taxon>
        <taxon>Onygenales</taxon>
        <taxon>Arthrodermataceae</taxon>
        <taxon>Trichophyton</taxon>
    </lineage>
</organism>
<dbReference type="SUPFAM" id="SSF56112">
    <property type="entry name" value="Protein kinase-like (PK-like)"/>
    <property type="match status" value="1"/>
</dbReference>
<dbReference type="OrthoDB" id="2906425at2759"/>
<evidence type="ECO:0008006" key="2">
    <source>
        <dbReference type="Google" id="ProtNLM"/>
    </source>
</evidence>
<evidence type="ECO:0000313" key="1">
    <source>
        <dbReference type="EMBL" id="EZF50061.1"/>
    </source>
</evidence>
<dbReference type="HOGENOM" id="CLU_2905774_0_0_1"/>
<accession>A0A022VVJ0</accession>
<proteinExistence type="predicted"/>
<gene>
    <name evidence="1" type="ORF">H103_06500</name>
</gene>
<reference evidence="1" key="1">
    <citation type="submission" date="2014-02" db="EMBL/GenBank/DDBJ databases">
        <title>The Genome Sequence of Trichophyton rubrum (morphotype fischeri) CBS 288.86.</title>
        <authorList>
            <consortium name="The Broad Institute Genomics Platform"/>
            <person name="Cuomo C.A."/>
            <person name="White T.C."/>
            <person name="Graser Y."/>
            <person name="Martinez-Rossi N."/>
            <person name="Heitman J."/>
            <person name="Young S.K."/>
            <person name="Zeng Q."/>
            <person name="Gargeya S."/>
            <person name="Abouelleil A."/>
            <person name="Alvarado L."/>
            <person name="Chapman S.B."/>
            <person name="Gainer-Dewar J."/>
            <person name="Goldberg J."/>
            <person name="Griggs A."/>
            <person name="Gujja S."/>
            <person name="Hansen M."/>
            <person name="Howarth C."/>
            <person name="Imamovic A."/>
            <person name="Larimer J."/>
            <person name="Martinez D."/>
            <person name="Murphy C."/>
            <person name="Pearson M.D."/>
            <person name="Persinoti G."/>
            <person name="Poon T."/>
            <person name="Priest M."/>
            <person name="Roberts A.D."/>
            <person name="Saif S."/>
            <person name="Shea T.D."/>
            <person name="Sykes S.N."/>
            <person name="Wortman J."/>
            <person name="Nusbaum C."/>
            <person name="Birren B."/>
        </authorList>
    </citation>
    <scope>NUCLEOTIDE SEQUENCE [LARGE SCALE GENOMIC DNA]</scope>
    <source>
        <strain evidence="1">CBS 288.86</strain>
    </source>
</reference>
<name>A0A022VVJ0_TRIRU</name>
<sequence>MTNLFVTGGRLSGVVDWENAGFKPEYWEYIQAMWAYGADKHAKCLCGSAFGDKYNEENEAER</sequence>
<dbReference type="InterPro" id="IPR011009">
    <property type="entry name" value="Kinase-like_dom_sf"/>
</dbReference>
<protein>
    <recommendedName>
        <fullName evidence="2">Aminoglycoside phosphotransferase domain-containing protein</fullName>
    </recommendedName>
</protein>
<dbReference type="AlphaFoldDB" id="A0A022VVJ0"/>
<dbReference type="EMBL" id="KK207892">
    <property type="protein sequence ID" value="EZF50061.1"/>
    <property type="molecule type" value="Genomic_DNA"/>
</dbReference>
<dbReference type="Proteomes" id="UP000023758">
    <property type="component" value="Unassembled WGS sequence"/>
</dbReference>